<evidence type="ECO:0000256" key="1">
    <source>
        <dbReference type="SAM" id="MobiDB-lite"/>
    </source>
</evidence>
<feature type="region of interest" description="Disordered" evidence="1">
    <location>
        <begin position="390"/>
        <end position="412"/>
    </location>
</feature>
<feature type="region of interest" description="Disordered" evidence="1">
    <location>
        <begin position="20"/>
        <end position="42"/>
    </location>
</feature>
<gene>
    <name evidence="2" type="ORF">RNB18_02345</name>
</gene>
<comment type="caution">
    <text evidence="2">The sequence shown here is derived from an EMBL/GenBank/DDBJ whole genome shotgun (WGS) entry which is preliminary data.</text>
</comment>
<reference evidence="3" key="1">
    <citation type="submission" date="2023-07" db="EMBL/GenBank/DDBJ databases">
        <title>30 novel species of actinomycetes from the DSMZ collection.</title>
        <authorList>
            <person name="Nouioui I."/>
        </authorList>
    </citation>
    <scope>NUCLEOTIDE SEQUENCE [LARGE SCALE GENOMIC DNA]</scope>
    <source>
        <strain evidence="3">DSM 41640</strain>
    </source>
</reference>
<name>A0ABU2V0U9_9ACTN</name>
<sequence length="464" mass="49230">MARAHVDVTRREDGTIRIDAAPVAGSAAQDDEPAGSAVHDDEVAGSAGYDDEFAGGPDFTRAVLDVAGAMLTWPVLGVPGPPSAEVHDRGRAQQWLWALYGEHVATAVHDRTAAEPDGVRVAADPTDLAGSAARLALGHWAARWWPASYPNGIPALQPDVLGLELAALTHRCQQLFDGEGDQPDDCTAELIEEHRDALDPLVQWWRAAPQSADTARHLESVLRLIDHAAETIGLDGPALRHLRSSLGQRRPAGVLLDPGSLFARDGGYALAAGEQLVAGGRVIARGSGTNDWRRYPPGFVDAAEDAVSWTARALGARRRIEVEVVAHTAAPPAGAPLVAEVRVNGGRPKRVQLTRTDDRWTGRADLDPGLLGGTEPPRIEVGVLLPGFDPGPFDPSPFDPGSGSDPVPGEDRGRIARDAIRALARRRLNAAAERLTYDTSPYDVSWGPFLAETVAAAGPTGEDY</sequence>
<proteinExistence type="predicted"/>
<evidence type="ECO:0000313" key="2">
    <source>
        <dbReference type="EMBL" id="MDT0479038.1"/>
    </source>
</evidence>
<dbReference type="Proteomes" id="UP001183824">
    <property type="component" value="Unassembled WGS sequence"/>
</dbReference>
<protein>
    <submittedName>
        <fullName evidence="2">Uncharacterized protein</fullName>
    </submittedName>
</protein>
<accession>A0ABU2V0U9</accession>
<dbReference type="RefSeq" id="WP_311712431.1">
    <property type="nucleotide sequence ID" value="NZ_JAVREZ010000001.1"/>
</dbReference>
<keyword evidence="3" id="KW-1185">Reference proteome</keyword>
<evidence type="ECO:0000313" key="3">
    <source>
        <dbReference type="Proteomes" id="UP001183824"/>
    </source>
</evidence>
<dbReference type="EMBL" id="JAVREZ010000001">
    <property type="protein sequence ID" value="MDT0479038.1"/>
    <property type="molecule type" value="Genomic_DNA"/>
</dbReference>
<organism evidence="2 3">
    <name type="scientific">Streptomyces doebereineriae</name>
    <dbReference type="NCBI Taxonomy" id="3075528"/>
    <lineage>
        <taxon>Bacteria</taxon>
        <taxon>Bacillati</taxon>
        <taxon>Actinomycetota</taxon>
        <taxon>Actinomycetes</taxon>
        <taxon>Kitasatosporales</taxon>
        <taxon>Streptomycetaceae</taxon>
        <taxon>Streptomyces</taxon>
    </lineage>
</organism>